<dbReference type="InterPro" id="IPR041629">
    <property type="entry name" value="SCP_3"/>
</dbReference>
<comment type="caution">
    <text evidence="2">The sequence shown here is derived from an EMBL/GenBank/DDBJ whole genome shotgun (WGS) entry which is preliminary data.</text>
</comment>
<keyword evidence="3" id="KW-1185">Reference proteome</keyword>
<dbReference type="AlphaFoldDB" id="A0A2N3WHF6"/>
<dbReference type="Pfam" id="PF17844">
    <property type="entry name" value="SCP_3"/>
    <property type="match status" value="1"/>
</dbReference>
<feature type="domain" description="Bacterial SCP orthologue" evidence="1">
    <location>
        <begin position="32"/>
        <end position="123"/>
    </location>
</feature>
<evidence type="ECO:0000313" key="2">
    <source>
        <dbReference type="EMBL" id="PKV93307.1"/>
    </source>
</evidence>
<name>A0A2N3WHF6_9PSEU</name>
<sequence>MASSRSVDPAQLRAAVLAVSDWLRGDGPDPARTELAAAVRATLRTLAQDAPGHTVEVRVPPYAAVQCIEGPRHTRGTPPNVVETDPRTWLELATGLLEWDDALSAARVTASGSRADLSHWLPVVRI</sequence>
<dbReference type="Proteomes" id="UP000233750">
    <property type="component" value="Unassembled WGS sequence"/>
</dbReference>
<evidence type="ECO:0000259" key="1">
    <source>
        <dbReference type="Pfam" id="PF17844"/>
    </source>
</evidence>
<organism evidence="2 3">
    <name type="scientific">Amycolatopsis echigonensis</name>
    <dbReference type="NCBI Taxonomy" id="2576905"/>
    <lineage>
        <taxon>Bacteria</taxon>
        <taxon>Bacillati</taxon>
        <taxon>Actinomycetota</taxon>
        <taxon>Actinomycetes</taxon>
        <taxon>Pseudonocardiales</taxon>
        <taxon>Pseudonocardiaceae</taxon>
        <taxon>Amycolatopsis</taxon>
    </lineage>
</organism>
<reference evidence="2 3" key="1">
    <citation type="submission" date="2017-12" db="EMBL/GenBank/DDBJ databases">
        <title>Sequencing the genomes of 1000 Actinobacteria strains.</title>
        <authorList>
            <person name="Klenk H.-P."/>
        </authorList>
    </citation>
    <scope>NUCLEOTIDE SEQUENCE [LARGE SCALE GENOMIC DNA]</scope>
    <source>
        <strain evidence="2 3">DSM 45165</strain>
    </source>
</reference>
<protein>
    <recommendedName>
        <fullName evidence="1">Bacterial SCP orthologue domain-containing protein</fullName>
    </recommendedName>
</protein>
<evidence type="ECO:0000313" key="3">
    <source>
        <dbReference type="Proteomes" id="UP000233750"/>
    </source>
</evidence>
<dbReference type="EMBL" id="PJMY01000003">
    <property type="protein sequence ID" value="PKV93307.1"/>
    <property type="molecule type" value="Genomic_DNA"/>
</dbReference>
<proteinExistence type="predicted"/>
<dbReference type="RefSeq" id="WP_101436973.1">
    <property type="nucleotide sequence ID" value="NZ_PJMY01000003.1"/>
</dbReference>
<dbReference type="Gene3D" id="3.30.1050.40">
    <property type="match status" value="1"/>
</dbReference>
<dbReference type="OrthoDB" id="8481083at2"/>
<accession>A0A2N3WHF6</accession>
<gene>
    <name evidence="2" type="ORF">ATK30_4149</name>
</gene>